<keyword evidence="4" id="KW-0963">Cytoplasm</keyword>
<evidence type="ECO:0000256" key="5">
    <source>
        <dbReference type="ARBA" id="ARBA00022794"/>
    </source>
</evidence>
<dbReference type="Gene3D" id="3.40.250.10">
    <property type="entry name" value="Rhodanese-like domain"/>
    <property type="match status" value="1"/>
</dbReference>
<comment type="caution">
    <text evidence="13">The sequence shown here is derived from an EMBL/GenBank/DDBJ whole genome shotgun (WGS) entry which is preliminary data.</text>
</comment>
<dbReference type="SMART" id="SM00450">
    <property type="entry name" value="RHOD"/>
    <property type="match status" value="1"/>
</dbReference>
<evidence type="ECO:0000256" key="1">
    <source>
        <dbReference type="ARBA" id="ARBA00004120"/>
    </source>
</evidence>
<dbReference type="InterPro" id="IPR051889">
    <property type="entry name" value="CEP41"/>
</dbReference>
<evidence type="ECO:0000256" key="6">
    <source>
        <dbReference type="ARBA" id="ARBA00022927"/>
    </source>
</evidence>
<sequence length="359" mass="40032">MATSSMGSSRGSRKMDMMEKRIPENPRYRHVKATVDTGASLTKYMNKLEDIRRNYKFRKDEIFKRMKCTTFVQLVMQVYHVTALDEYYDNSIPATPSESIRPETGDEELRNLGNGAGDADRSPSPSLALTDGDYGRDPDTSVDTQRSTLLSVARGIGELDLNQPEKQEETTVSITELCPYLLLDVRDSDQYNECHIISALSYPKANLSKSQNYETKEMLAFKNKVGKIIVIYDDDERIASMSATTLVQRGYDNLFMLSGGLRVATQKFPEGLITGTVPGHLVDFPPGKGKKAVKPEPVPATQKVFTNEDMDKLEIYLNNALMDHSVGSRLSKASTVSTRSLRSSARSTASTIPDRPAFR</sequence>
<evidence type="ECO:0000256" key="9">
    <source>
        <dbReference type="ARBA" id="ARBA00023273"/>
    </source>
</evidence>
<keyword evidence="9" id="KW-0966">Cell projection</keyword>
<evidence type="ECO:0000256" key="11">
    <source>
        <dbReference type="SAM" id="MobiDB-lite"/>
    </source>
</evidence>
<evidence type="ECO:0000256" key="10">
    <source>
        <dbReference type="ARBA" id="ARBA00038465"/>
    </source>
</evidence>
<dbReference type="InterPro" id="IPR036873">
    <property type="entry name" value="Rhodanese-like_dom_sf"/>
</dbReference>
<evidence type="ECO:0000313" key="13">
    <source>
        <dbReference type="EMBL" id="KAK2158659.1"/>
    </source>
</evidence>
<dbReference type="GO" id="GO:0060271">
    <property type="term" value="P:cilium assembly"/>
    <property type="evidence" value="ECO:0007669"/>
    <property type="project" value="TreeGrafter"/>
</dbReference>
<dbReference type="PANTHER" id="PTHR44390">
    <property type="entry name" value="CENTROSOMAL PROTEIN OF 41 KDA"/>
    <property type="match status" value="1"/>
</dbReference>
<dbReference type="GO" id="GO:0005813">
    <property type="term" value="C:centrosome"/>
    <property type="evidence" value="ECO:0007669"/>
    <property type="project" value="UniProtKB-SubCell"/>
</dbReference>
<dbReference type="InterPro" id="IPR001763">
    <property type="entry name" value="Rhodanese-like_dom"/>
</dbReference>
<keyword evidence="8" id="KW-0206">Cytoskeleton</keyword>
<name>A0AAD9JSM1_9ANNE</name>
<gene>
    <name evidence="13" type="ORF">LSH36_166g05086</name>
</gene>
<keyword evidence="14" id="KW-1185">Reference proteome</keyword>
<evidence type="ECO:0000256" key="8">
    <source>
        <dbReference type="ARBA" id="ARBA00023212"/>
    </source>
</evidence>
<reference evidence="13" key="1">
    <citation type="journal article" date="2023" name="Mol. Biol. Evol.">
        <title>Third-Generation Sequencing Reveals the Adaptive Role of the Epigenome in Three Deep-Sea Polychaetes.</title>
        <authorList>
            <person name="Perez M."/>
            <person name="Aroh O."/>
            <person name="Sun Y."/>
            <person name="Lan Y."/>
            <person name="Juniper S.K."/>
            <person name="Young C.R."/>
            <person name="Angers B."/>
            <person name="Qian P.Y."/>
        </authorList>
    </citation>
    <scope>NUCLEOTIDE SEQUENCE</scope>
    <source>
        <strain evidence="13">P08H-3</strain>
    </source>
</reference>
<evidence type="ECO:0000256" key="7">
    <source>
        <dbReference type="ARBA" id="ARBA00023069"/>
    </source>
</evidence>
<dbReference type="AlphaFoldDB" id="A0AAD9JSM1"/>
<feature type="domain" description="Rhodanese" evidence="12">
    <location>
        <begin position="176"/>
        <end position="273"/>
    </location>
</feature>
<evidence type="ECO:0000256" key="3">
    <source>
        <dbReference type="ARBA" id="ARBA00022448"/>
    </source>
</evidence>
<keyword evidence="7" id="KW-0969">Cilium</keyword>
<evidence type="ECO:0000256" key="4">
    <source>
        <dbReference type="ARBA" id="ARBA00022490"/>
    </source>
</evidence>
<feature type="region of interest" description="Disordered" evidence="11">
    <location>
        <begin position="93"/>
        <end position="144"/>
    </location>
</feature>
<dbReference type="PANTHER" id="PTHR44390:SF1">
    <property type="entry name" value="CENTROSOMAL PROTEIN OF 41 KDA"/>
    <property type="match status" value="1"/>
</dbReference>
<feature type="compositionally biased region" description="Low complexity" evidence="11">
    <location>
        <begin position="333"/>
        <end position="351"/>
    </location>
</feature>
<feature type="region of interest" description="Disordered" evidence="11">
    <location>
        <begin position="332"/>
        <end position="359"/>
    </location>
</feature>
<evidence type="ECO:0000259" key="12">
    <source>
        <dbReference type="PROSITE" id="PS50206"/>
    </source>
</evidence>
<organism evidence="13 14">
    <name type="scientific">Paralvinella palmiformis</name>
    <dbReference type="NCBI Taxonomy" id="53620"/>
    <lineage>
        <taxon>Eukaryota</taxon>
        <taxon>Metazoa</taxon>
        <taxon>Spiralia</taxon>
        <taxon>Lophotrochozoa</taxon>
        <taxon>Annelida</taxon>
        <taxon>Polychaeta</taxon>
        <taxon>Sedentaria</taxon>
        <taxon>Canalipalpata</taxon>
        <taxon>Terebellida</taxon>
        <taxon>Terebelliformia</taxon>
        <taxon>Alvinellidae</taxon>
        <taxon>Paralvinella</taxon>
    </lineage>
</organism>
<comment type="subcellular location">
    <subcellularLocation>
        <location evidence="1">Cytoplasm</location>
        <location evidence="1">Cytoskeleton</location>
        <location evidence="1">Cilium basal body</location>
    </subcellularLocation>
    <subcellularLocation>
        <location evidence="2">Cytoplasm</location>
        <location evidence="2">Cytoskeleton</location>
        <location evidence="2">Microtubule organizing center</location>
        <location evidence="2">Centrosome</location>
    </subcellularLocation>
</comment>
<accession>A0AAD9JSM1</accession>
<dbReference type="GO" id="GO:0036064">
    <property type="term" value="C:ciliary basal body"/>
    <property type="evidence" value="ECO:0007669"/>
    <property type="project" value="TreeGrafter"/>
</dbReference>
<feature type="compositionally biased region" description="Basic and acidic residues" evidence="11">
    <location>
        <begin position="100"/>
        <end position="110"/>
    </location>
</feature>
<dbReference type="PROSITE" id="PS50206">
    <property type="entry name" value="RHODANESE_3"/>
    <property type="match status" value="1"/>
</dbReference>
<proteinExistence type="inferred from homology"/>
<keyword evidence="5" id="KW-0970">Cilium biogenesis/degradation</keyword>
<evidence type="ECO:0000256" key="2">
    <source>
        <dbReference type="ARBA" id="ARBA00004300"/>
    </source>
</evidence>
<dbReference type="Pfam" id="PF00581">
    <property type="entry name" value="Rhodanese"/>
    <property type="match status" value="1"/>
</dbReference>
<dbReference type="SUPFAM" id="SSF52821">
    <property type="entry name" value="Rhodanese/Cell cycle control phosphatase"/>
    <property type="match status" value="1"/>
</dbReference>
<comment type="similarity">
    <text evidence="10">Belongs to the CEP41 family.</text>
</comment>
<dbReference type="Proteomes" id="UP001208570">
    <property type="component" value="Unassembled WGS sequence"/>
</dbReference>
<evidence type="ECO:0000313" key="14">
    <source>
        <dbReference type="Proteomes" id="UP001208570"/>
    </source>
</evidence>
<dbReference type="GO" id="GO:0015031">
    <property type="term" value="P:protein transport"/>
    <property type="evidence" value="ECO:0007669"/>
    <property type="project" value="UniProtKB-KW"/>
</dbReference>
<protein>
    <recommendedName>
        <fullName evidence="12">Rhodanese domain-containing protein</fullName>
    </recommendedName>
</protein>
<dbReference type="EMBL" id="JAODUP010000166">
    <property type="protein sequence ID" value="KAK2158659.1"/>
    <property type="molecule type" value="Genomic_DNA"/>
</dbReference>
<keyword evidence="6" id="KW-0653">Protein transport</keyword>
<keyword evidence="3" id="KW-0813">Transport</keyword>
<dbReference type="CDD" id="cd00158">
    <property type="entry name" value="RHOD"/>
    <property type="match status" value="1"/>
</dbReference>